<sequence>MKKKTKYALFAATTVISLSAIIIASSMATICSQKQISQNKIVEQINKQIEELNTDIQTLESNKNRVDALKKAIEKSKKSIDKYKQKFNKSNNEKNNEILESLAKFNTSIDNLESKINESEIRLKQNNNTIKDIVDKTKKTSDIAIEKLQSASKIDSQGLKEVIPELQKASEELKKAKQMAQDMDSKKHVDDLVLKAKEVEKAEQEVKNLIQTIKGLTTKQKNETYLNDLNKHIEILNEKINQFDNLNEELPTLELFVKDFEIKNIAAKGTHNFINSITETLPSEIMNANENLKDVIENSSQKIKELKAKINNIKSDIDNQLILLNQLQNNSESKINSTENFEILVEEFNQSNNRLSGEIQKLNNKISEFKYEKAIEKINKLIENEKSITIIALQKLKNDVLIHLSTADNLSNEQKQEFNAQVENATTPQQLSKIKKEISLSNSKEKVKKDTNDIFVLFNSEFKQNSLNEIENATNQEQVDKIAKQLNDLHNNKQDAKAKINNEFNHISDSQKDSYIQEIINANTVEKVNEILNNAQKLQDDKQEKHDKINKLDSLTNTDKQRLFQELIDSNSANKTPENTPQNVLDKAIKLNNTKKQSIQNIDSLNDLNNIEKEIFKSEINSEFDESKINQNIQKAVESDKIKNSIKQEINSLKNKNLSENEVNKFIDDVNNINLHNENSKQELESIKNNVQDINNKKQNLISQVYELESKSINKSELQKQIINANGKQEAQEIFDKAELEIAKEKAKNNINKLEGINNEKQNFLNKVDQAKNKQEVYNIVDEATKLSKNQSTAPNNNELKPNNPSNTNNINSKEITKNKIDTLEYLSQNEKQVYKTNIDNSNNEQDIESQLNNAQQNNENKQNTVENVKKLDLISADGKLHAEEYIKNNSTEDANSKYQQLSEINEQKLKIKSQIKKAKDIGDIDDNIKSELLTRLHNSDDQAAHQKIKDELAKHRETNNKLSKEIRAFKKVINKFAEINQQINYDELKKLNQKIIDNLNKNIDFYENELNNHVYSIQFVKDYSNKVKLANTTSIYYLNNLEKALELINKKSRNETINNKSWEEYYKNIISSYNSELMSISSENFDNFGIYSGNLAKLQNSANSPIKQIARELFKNEIIHLVGNGIWSIYNENIEHKGKSGYKTKVAKIYFEPGSKPEQPKIIIDDSYYREKYDKFEIQWYGNPTWHSSIGIQKENSYDYFSDGLIFASNDEFGTKFKIRINGKEELYIENIPNKDEYMTKYSSGNIEKDTNTTHHIKPEHLEFISN</sequence>
<feature type="coiled-coil region" evidence="1">
    <location>
        <begin position="163"/>
        <end position="249"/>
    </location>
</feature>
<dbReference type="Pfam" id="PF01468">
    <property type="entry name" value="GA"/>
    <property type="match status" value="5"/>
</dbReference>
<dbReference type="InterPro" id="IPR020840">
    <property type="entry name" value="Extracell_matrix-bd_GA"/>
</dbReference>
<evidence type="ECO:0000313" key="5">
    <source>
        <dbReference type="EMBL" id="MBZ4195473.1"/>
    </source>
</evidence>
<gene>
    <name evidence="5" type="ORF">LAD73_01915</name>
</gene>
<comment type="caution">
    <text evidence="5">The sequence shown here is derived from an EMBL/GenBank/DDBJ whole genome shotgun (WGS) entry which is preliminary data.</text>
</comment>
<dbReference type="EMBL" id="JAIQBY010000017">
    <property type="protein sequence ID" value="MBZ4195473.1"/>
    <property type="molecule type" value="Genomic_DNA"/>
</dbReference>
<evidence type="ECO:0000256" key="1">
    <source>
        <dbReference type="SAM" id="Coils"/>
    </source>
</evidence>
<name>A0A953NEI1_9MOLU</name>
<feature type="coiled-coil region" evidence="1">
    <location>
        <begin position="289"/>
        <end position="372"/>
    </location>
</feature>
<evidence type="ECO:0000313" key="6">
    <source>
        <dbReference type="Proteomes" id="UP000772186"/>
    </source>
</evidence>
<feature type="domain" description="Extracellular matrix-binding protein ebh GA module" evidence="4">
    <location>
        <begin position="578"/>
        <end position="637"/>
    </location>
</feature>
<feature type="domain" description="Extracellular matrix-binding protein ebh GA module" evidence="4">
    <location>
        <begin position="735"/>
        <end position="785"/>
    </location>
</feature>
<feature type="coiled-coil region" evidence="1">
    <location>
        <begin position="42"/>
        <end position="129"/>
    </location>
</feature>
<feature type="coiled-coil region" evidence="1">
    <location>
        <begin position="946"/>
        <end position="1059"/>
    </location>
</feature>
<evidence type="ECO:0000259" key="4">
    <source>
        <dbReference type="SMART" id="SM00844"/>
    </source>
</evidence>
<feature type="domain" description="Extracellular matrix-binding protein ebh GA module" evidence="4">
    <location>
        <begin position="482"/>
        <end position="536"/>
    </location>
</feature>
<keyword evidence="3" id="KW-0732">Signal</keyword>
<dbReference type="AlphaFoldDB" id="A0A953NEI1"/>
<dbReference type="RefSeq" id="WP_223644676.1">
    <property type="nucleotide sequence ID" value="NZ_JAIQBY010000017.1"/>
</dbReference>
<evidence type="ECO:0000256" key="2">
    <source>
        <dbReference type="SAM" id="MobiDB-lite"/>
    </source>
</evidence>
<organism evidence="5 6">
    <name type="scientific">Mycoplasma tauri</name>
    <dbReference type="NCBI Taxonomy" id="547987"/>
    <lineage>
        <taxon>Bacteria</taxon>
        <taxon>Bacillati</taxon>
        <taxon>Mycoplasmatota</taxon>
        <taxon>Mollicutes</taxon>
        <taxon>Mycoplasmataceae</taxon>
        <taxon>Mycoplasma</taxon>
    </lineage>
</organism>
<feature type="coiled-coil region" evidence="1">
    <location>
        <begin position="479"/>
        <end position="555"/>
    </location>
</feature>
<feature type="region of interest" description="Disordered" evidence="2">
    <location>
        <begin position="787"/>
        <end position="816"/>
    </location>
</feature>
<reference evidence="5 6" key="1">
    <citation type="submission" date="2021-09" db="EMBL/GenBank/DDBJ databases">
        <title>WGS of Mycoplasma sp. Zaradi2 strains.</title>
        <authorList>
            <person name="Spergser J."/>
        </authorList>
    </citation>
    <scope>NUCLEOTIDE SEQUENCE [LARGE SCALE GENOMIC DNA]</scope>
    <source>
        <strain evidence="5 6">1331</strain>
    </source>
</reference>
<accession>A0A953NEI1</accession>
<dbReference type="Proteomes" id="UP000772186">
    <property type="component" value="Unassembled WGS sequence"/>
</dbReference>
<feature type="signal peptide" evidence="3">
    <location>
        <begin position="1"/>
        <end position="28"/>
    </location>
</feature>
<feature type="coiled-coil region" evidence="1">
    <location>
        <begin position="845"/>
        <end position="872"/>
    </location>
</feature>
<dbReference type="InterPro" id="IPR002988">
    <property type="entry name" value="GA_module"/>
</dbReference>
<dbReference type="SMART" id="SM00844">
    <property type="entry name" value="GA"/>
    <property type="match status" value="4"/>
</dbReference>
<feature type="coiled-coil region" evidence="1">
    <location>
        <begin position="670"/>
        <end position="774"/>
    </location>
</feature>
<proteinExistence type="predicted"/>
<dbReference type="Gene3D" id="1.20.5.420">
    <property type="entry name" value="Immunoglobulin FC, subunit C"/>
    <property type="match status" value="1"/>
</dbReference>
<protein>
    <submittedName>
        <fullName evidence="5">GA module-containing protein</fullName>
    </submittedName>
</protein>
<feature type="chain" id="PRO_5038135241" evidence="3">
    <location>
        <begin position="29"/>
        <end position="1268"/>
    </location>
</feature>
<feature type="domain" description="Extracellular matrix-binding protein ebh GA module" evidence="4">
    <location>
        <begin position="805"/>
        <end position="856"/>
    </location>
</feature>
<keyword evidence="6" id="KW-1185">Reference proteome</keyword>
<feature type="compositionally biased region" description="Low complexity" evidence="2">
    <location>
        <begin position="795"/>
        <end position="812"/>
    </location>
</feature>
<keyword evidence="1" id="KW-0175">Coiled coil</keyword>
<evidence type="ECO:0000256" key="3">
    <source>
        <dbReference type="SAM" id="SignalP"/>
    </source>
</evidence>